<comment type="caution">
    <text evidence="2">The sequence shown here is derived from an EMBL/GenBank/DDBJ whole genome shotgun (WGS) entry which is preliminary data.</text>
</comment>
<dbReference type="Proteomes" id="UP000660729">
    <property type="component" value="Unassembled WGS sequence"/>
</dbReference>
<dbReference type="EMBL" id="JABCIY010000032">
    <property type="protein sequence ID" value="KAF7196024.1"/>
    <property type="molecule type" value="Genomic_DNA"/>
</dbReference>
<dbReference type="Pfam" id="PF01965">
    <property type="entry name" value="DJ-1_PfpI"/>
    <property type="match status" value="1"/>
</dbReference>
<dbReference type="InterPro" id="IPR052158">
    <property type="entry name" value="INH-QAR"/>
</dbReference>
<dbReference type="InterPro" id="IPR029062">
    <property type="entry name" value="Class_I_gatase-like"/>
</dbReference>
<gene>
    <name evidence="2" type="ORF">HII31_02650</name>
</gene>
<dbReference type="PANTHER" id="PTHR43130">
    <property type="entry name" value="ARAC-FAMILY TRANSCRIPTIONAL REGULATOR"/>
    <property type="match status" value="1"/>
</dbReference>
<reference evidence="2" key="1">
    <citation type="submission" date="2020-04" db="EMBL/GenBank/DDBJ databases">
        <title>Draft genome resource of the tomato pathogen Pseudocercospora fuligena.</title>
        <authorList>
            <person name="Zaccaron A."/>
        </authorList>
    </citation>
    <scope>NUCLEOTIDE SEQUENCE</scope>
    <source>
        <strain evidence="2">PF001</strain>
    </source>
</reference>
<sequence>MPIDLRNPGRTIHVGVILVDALRKDSFATCPPLDIVLMGAHHGNYTPNEAELAFVRKSYEDSSAFLSICAGMMVFLQAGVLDGKTATGPQPFLSILKEKHPETNWVEKRYVRDGKIWTSGALLNGLDLMKAFVTETFGGPGTLAEAIIEIGAWPKRDVEYKGGE</sequence>
<evidence type="ECO:0000313" key="2">
    <source>
        <dbReference type="EMBL" id="KAF7196024.1"/>
    </source>
</evidence>
<proteinExistence type="predicted"/>
<accession>A0A8H6RRS5</accession>
<dbReference type="InterPro" id="IPR002818">
    <property type="entry name" value="DJ-1/PfpI"/>
</dbReference>
<feature type="domain" description="DJ-1/PfpI" evidence="1">
    <location>
        <begin position="35"/>
        <end position="134"/>
    </location>
</feature>
<dbReference type="SUPFAM" id="SSF52317">
    <property type="entry name" value="Class I glutamine amidotransferase-like"/>
    <property type="match status" value="1"/>
</dbReference>
<evidence type="ECO:0000313" key="3">
    <source>
        <dbReference type="Proteomes" id="UP000660729"/>
    </source>
</evidence>
<protein>
    <submittedName>
        <fullName evidence="2">Isonitrile hydratase</fullName>
    </submittedName>
</protein>
<dbReference type="AlphaFoldDB" id="A0A8H6RRS5"/>
<dbReference type="OrthoDB" id="543156at2759"/>
<keyword evidence="3" id="KW-1185">Reference proteome</keyword>
<name>A0A8H6RRS5_9PEZI</name>
<dbReference type="Gene3D" id="3.40.50.880">
    <property type="match status" value="1"/>
</dbReference>
<dbReference type="PANTHER" id="PTHR43130:SF7">
    <property type="entry name" value="DJ-1_PFPI DOMAIN-CONTAINING PROTEIN"/>
    <property type="match status" value="1"/>
</dbReference>
<evidence type="ECO:0000259" key="1">
    <source>
        <dbReference type="Pfam" id="PF01965"/>
    </source>
</evidence>
<organism evidence="2 3">
    <name type="scientific">Pseudocercospora fuligena</name>
    <dbReference type="NCBI Taxonomy" id="685502"/>
    <lineage>
        <taxon>Eukaryota</taxon>
        <taxon>Fungi</taxon>
        <taxon>Dikarya</taxon>
        <taxon>Ascomycota</taxon>
        <taxon>Pezizomycotina</taxon>
        <taxon>Dothideomycetes</taxon>
        <taxon>Dothideomycetidae</taxon>
        <taxon>Mycosphaerellales</taxon>
        <taxon>Mycosphaerellaceae</taxon>
        <taxon>Pseudocercospora</taxon>
    </lineage>
</organism>